<dbReference type="InterPro" id="IPR024079">
    <property type="entry name" value="MetalloPept_cat_dom_sf"/>
</dbReference>
<dbReference type="OrthoDB" id="79638at2157"/>
<dbReference type="Pfam" id="PF04233">
    <property type="entry name" value="Phage_Mu_F"/>
    <property type="match status" value="1"/>
</dbReference>
<dbReference type="InterPro" id="IPR006528">
    <property type="entry name" value="Phage_head_morphogenesis_dom"/>
</dbReference>
<dbReference type="RefSeq" id="WP_066970449.1">
    <property type="nucleotide sequence ID" value="NZ_LWMT01000016.1"/>
</dbReference>
<gene>
    <name evidence="2" type="ORF">MBFIL_01170</name>
</gene>
<dbReference type="SUPFAM" id="SSF55486">
    <property type="entry name" value="Metalloproteases ('zincins'), catalytic domain"/>
    <property type="match status" value="1"/>
</dbReference>
<dbReference type="NCBIfam" id="TIGR01641">
    <property type="entry name" value="phageSPP1_gp7"/>
    <property type="match status" value="1"/>
</dbReference>
<feature type="domain" description="Phage head morphogenesis" evidence="1">
    <location>
        <begin position="45"/>
        <end position="159"/>
    </location>
</feature>
<evidence type="ECO:0000259" key="1">
    <source>
        <dbReference type="Pfam" id="PF04233"/>
    </source>
</evidence>
<dbReference type="Gene3D" id="3.40.390.10">
    <property type="entry name" value="Collagenase (Catalytic Domain)"/>
    <property type="match status" value="1"/>
</dbReference>
<dbReference type="Proteomes" id="UP000077066">
    <property type="component" value="Unassembled WGS sequence"/>
</dbReference>
<reference evidence="2 3" key="1">
    <citation type="submission" date="2016-04" db="EMBL/GenBank/DDBJ databases">
        <title>Genome sequence of Methanobrevibacter filiformis DSM 11501.</title>
        <authorList>
            <person name="Poehlein A."/>
            <person name="Seedorf H."/>
            <person name="Daniel R."/>
        </authorList>
    </citation>
    <scope>NUCLEOTIDE SEQUENCE [LARGE SCALE GENOMIC DNA]</scope>
    <source>
        <strain evidence="2 3">DSM 11501</strain>
    </source>
</reference>
<proteinExistence type="predicted"/>
<protein>
    <submittedName>
        <fullName evidence="2">Phage Mu protein F like protein</fullName>
    </submittedName>
</protein>
<name>A0A166FA79_9EURY</name>
<evidence type="ECO:0000313" key="3">
    <source>
        <dbReference type="Proteomes" id="UP000077066"/>
    </source>
</evidence>
<dbReference type="EMBL" id="LWMT01000016">
    <property type="protein sequence ID" value="KZX17459.1"/>
    <property type="molecule type" value="Genomic_DNA"/>
</dbReference>
<keyword evidence="3" id="KW-1185">Reference proteome</keyword>
<sequence length="450" mass="52153">MLKTIKSYLDFNVDELFGYSDEVSNTLKTQVFTASTTTLQRVDNNITKIINKGYTEGLGNREIAQNLKKEFTGLKTWEAERIAVTEVNSAQSLGAYEQYFEDDIKYHQWSTCEDSRVRQTHALLDGEIVEVGTRFNNGLLYPGDKTGEMKEWVWCRCVTLPYIMPYGYMTPVGKERFYESDIISINSKNINKPTNKVPEFDINRLNKNEQEFYKISKSNNNKKMIKELESIAKNKKIIVEENIGDIEVNMKYGLKPTKLKSYNYMGKTPEENIRILVEADLGEAKIIKESYDKLPSVLKKNLDEVVHLNQHAIKRIGNNHEVVEGYVSKRITSEGIKRMYIMKNSNIKSTLYHELGHLIDLQKTKYGVDYVLSTNSKYIKSAEKDYNALKTKGLSGEYRWPSEYALDSYENYGNYAEDLAESMRLYLNRDKKFILNFPNRVKIIKKILNS</sequence>
<comment type="caution">
    <text evidence="2">The sequence shown here is derived from an EMBL/GenBank/DDBJ whole genome shotgun (WGS) entry which is preliminary data.</text>
</comment>
<accession>A0A166FA79</accession>
<evidence type="ECO:0000313" key="2">
    <source>
        <dbReference type="EMBL" id="KZX17459.1"/>
    </source>
</evidence>
<dbReference type="GO" id="GO:0008237">
    <property type="term" value="F:metallopeptidase activity"/>
    <property type="evidence" value="ECO:0007669"/>
    <property type="project" value="InterPro"/>
</dbReference>
<dbReference type="STRING" id="55758.MBFIL_01170"/>
<dbReference type="PATRIC" id="fig|55758.3.peg.135"/>
<dbReference type="AlphaFoldDB" id="A0A166FA79"/>
<organism evidence="2 3">
    <name type="scientific">Methanobrevibacter filiformis</name>
    <dbReference type="NCBI Taxonomy" id="55758"/>
    <lineage>
        <taxon>Archaea</taxon>
        <taxon>Methanobacteriati</taxon>
        <taxon>Methanobacteriota</taxon>
        <taxon>Methanomada group</taxon>
        <taxon>Methanobacteria</taxon>
        <taxon>Methanobacteriales</taxon>
        <taxon>Methanobacteriaceae</taxon>
        <taxon>Methanobrevibacter</taxon>
    </lineage>
</organism>